<dbReference type="PROSITE" id="PS50995">
    <property type="entry name" value="HTH_MARR_2"/>
    <property type="match status" value="1"/>
</dbReference>
<evidence type="ECO:0000256" key="3">
    <source>
        <dbReference type="ARBA" id="ARBA00023163"/>
    </source>
</evidence>
<dbReference type="GO" id="GO:0003677">
    <property type="term" value="F:DNA binding"/>
    <property type="evidence" value="ECO:0007669"/>
    <property type="project" value="UniProtKB-KW"/>
</dbReference>
<dbReference type="Gene3D" id="1.10.10.10">
    <property type="entry name" value="Winged helix-like DNA-binding domain superfamily/Winged helix DNA-binding domain"/>
    <property type="match status" value="1"/>
</dbReference>
<organism evidence="5 6">
    <name type="scientific">Cerina litoralis</name>
    <dbReference type="NCBI Taxonomy" id="2874477"/>
    <lineage>
        <taxon>Bacteria</taxon>
        <taxon>Pseudomonadati</taxon>
        <taxon>Bacteroidota</taxon>
        <taxon>Flavobacteriia</taxon>
        <taxon>Flavobacteriales</taxon>
        <taxon>Flavobacteriaceae</taxon>
        <taxon>Cerina</taxon>
    </lineage>
</organism>
<dbReference type="InterPro" id="IPR036390">
    <property type="entry name" value="WH_DNA-bd_sf"/>
</dbReference>
<dbReference type="InterPro" id="IPR023187">
    <property type="entry name" value="Tscrpt_reg_MarR-type_CS"/>
</dbReference>
<keyword evidence="6" id="KW-1185">Reference proteome</keyword>
<dbReference type="SUPFAM" id="SSF46785">
    <property type="entry name" value="Winged helix' DNA-binding domain"/>
    <property type="match status" value="1"/>
</dbReference>
<dbReference type="Pfam" id="PF01047">
    <property type="entry name" value="MarR"/>
    <property type="match status" value="1"/>
</dbReference>
<evidence type="ECO:0000313" key="6">
    <source>
        <dbReference type="Proteomes" id="UP001200642"/>
    </source>
</evidence>
<sequence>MTSKLSFEEKYNLLTGRIFMHTTRLLNHNFKASGIDITKEQWTVLAVLWQHDGVPQHIIADETGRDKPSITRLLDNLEKLGYIVRRADANDRRVNSIFLTPKGVKSEKKIMAVVDETFTNLTDRLTEKQMQSVREVFKTIYSNIEKR</sequence>
<dbReference type="PANTHER" id="PTHR42756">
    <property type="entry name" value="TRANSCRIPTIONAL REGULATOR, MARR"/>
    <property type="match status" value="1"/>
</dbReference>
<evidence type="ECO:0000256" key="1">
    <source>
        <dbReference type="ARBA" id="ARBA00023015"/>
    </source>
</evidence>
<comment type="caution">
    <text evidence="5">The sequence shown here is derived from an EMBL/GenBank/DDBJ whole genome shotgun (WGS) entry which is preliminary data.</text>
</comment>
<dbReference type="AlphaFoldDB" id="A0AAE3JP63"/>
<gene>
    <name evidence="5" type="ORF">K8352_06825</name>
</gene>
<dbReference type="GO" id="GO:0003700">
    <property type="term" value="F:DNA-binding transcription factor activity"/>
    <property type="evidence" value="ECO:0007669"/>
    <property type="project" value="InterPro"/>
</dbReference>
<accession>A0AAE3JP63</accession>
<evidence type="ECO:0000259" key="4">
    <source>
        <dbReference type="PROSITE" id="PS50995"/>
    </source>
</evidence>
<feature type="domain" description="HTH marR-type" evidence="4">
    <location>
        <begin position="1"/>
        <end position="142"/>
    </location>
</feature>
<keyword evidence="1" id="KW-0805">Transcription regulation</keyword>
<keyword evidence="3" id="KW-0804">Transcription</keyword>
<name>A0AAE3JP63_9FLAO</name>
<dbReference type="PANTHER" id="PTHR42756:SF1">
    <property type="entry name" value="TRANSCRIPTIONAL REPRESSOR OF EMRAB OPERON"/>
    <property type="match status" value="1"/>
</dbReference>
<dbReference type="SMART" id="SM00347">
    <property type="entry name" value="HTH_MARR"/>
    <property type="match status" value="1"/>
</dbReference>
<protein>
    <submittedName>
        <fullName evidence="5">MarR family transcriptional regulator</fullName>
    </submittedName>
</protein>
<keyword evidence="2" id="KW-0238">DNA-binding</keyword>
<dbReference type="InterPro" id="IPR036388">
    <property type="entry name" value="WH-like_DNA-bd_sf"/>
</dbReference>
<dbReference type="EMBL" id="JAIRBC010000008">
    <property type="protein sequence ID" value="MCG2460454.1"/>
    <property type="molecule type" value="Genomic_DNA"/>
</dbReference>
<evidence type="ECO:0000313" key="5">
    <source>
        <dbReference type="EMBL" id="MCG2460454.1"/>
    </source>
</evidence>
<dbReference type="InterPro" id="IPR000835">
    <property type="entry name" value="HTH_MarR-typ"/>
</dbReference>
<reference evidence="5" key="1">
    <citation type="submission" date="2023-02" db="EMBL/GenBank/DDBJ databases">
        <title>Genome of Flavobacteriaceae gen. nov. sp. strain F89.</title>
        <authorList>
            <person name="Wang Y."/>
        </authorList>
    </citation>
    <scope>NUCLEOTIDE SEQUENCE</scope>
    <source>
        <strain evidence="5">F89</strain>
    </source>
</reference>
<dbReference type="RefSeq" id="WP_317901598.1">
    <property type="nucleotide sequence ID" value="NZ_JAIRBC010000008.1"/>
</dbReference>
<proteinExistence type="predicted"/>
<dbReference type="PROSITE" id="PS01117">
    <property type="entry name" value="HTH_MARR_1"/>
    <property type="match status" value="1"/>
</dbReference>
<dbReference type="PRINTS" id="PR00598">
    <property type="entry name" value="HTHMARR"/>
</dbReference>
<dbReference type="Proteomes" id="UP001200642">
    <property type="component" value="Unassembled WGS sequence"/>
</dbReference>
<evidence type="ECO:0000256" key="2">
    <source>
        <dbReference type="ARBA" id="ARBA00023125"/>
    </source>
</evidence>